<feature type="transmembrane region" description="Helical" evidence="1">
    <location>
        <begin position="188"/>
        <end position="209"/>
    </location>
</feature>
<feature type="transmembrane region" description="Helical" evidence="1">
    <location>
        <begin position="122"/>
        <end position="145"/>
    </location>
</feature>
<dbReference type="GO" id="GO:0140359">
    <property type="term" value="F:ABC-type transporter activity"/>
    <property type="evidence" value="ECO:0007669"/>
    <property type="project" value="InterPro"/>
</dbReference>
<dbReference type="Proteomes" id="UP000216024">
    <property type="component" value="Unassembled WGS sequence"/>
</dbReference>
<protein>
    <submittedName>
        <fullName evidence="2">ABC transporter</fullName>
    </submittedName>
</protein>
<feature type="transmembrane region" description="Helical" evidence="1">
    <location>
        <begin position="157"/>
        <end position="181"/>
    </location>
</feature>
<dbReference type="EMBL" id="NIBG01000002">
    <property type="protein sequence ID" value="PAB60694.1"/>
    <property type="molecule type" value="Genomic_DNA"/>
</dbReference>
<accession>A0A267MM64</accession>
<keyword evidence="1" id="KW-0472">Membrane</keyword>
<feature type="transmembrane region" description="Helical" evidence="1">
    <location>
        <begin position="54"/>
        <end position="81"/>
    </location>
</feature>
<evidence type="ECO:0000313" key="2">
    <source>
        <dbReference type="EMBL" id="PAB60694.1"/>
    </source>
</evidence>
<dbReference type="GO" id="GO:0005886">
    <property type="term" value="C:plasma membrane"/>
    <property type="evidence" value="ECO:0007669"/>
    <property type="project" value="UniProtKB-SubCell"/>
</dbReference>
<keyword evidence="1" id="KW-0812">Transmembrane</keyword>
<sequence>MNIFTREMKAHRRSLIIWCIGMVGMIGSGMGKYAGYASSGESINDILAIFPKSLLNIMGISSFDLSTAMGFYGVTFLYLVLISSTHAAMLGANIIAKEERDKTAEFLFVKPVSRNKVITSKLLAVLLNSIILNTVTLIASLVIVSYFNESDGILRDIIMLMVGMFGLQLIFICIGSLIASVSKKSKTAASTATGVLLITFVLYMVINMYDKLENLKYLTPFKYFEAESIILGNGIDFIFIILSVVIIAVSLVGTYVFYNKRDLMV</sequence>
<proteinExistence type="predicted"/>
<evidence type="ECO:0000313" key="3">
    <source>
        <dbReference type="Proteomes" id="UP000216024"/>
    </source>
</evidence>
<dbReference type="AlphaFoldDB" id="A0A267MM64"/>
<dbReference type="PANTHER" id="PTHR37305:SF1">
    <property type="entry name" value="MEMBRANE PROTEIN"/>
    <property type="match status" value="1"/>
</dbReference>
<name>A0A267MM64_9FIRM</name>
<dbReference type="OrthoDB" id="9800309at2"/>
<organism evidence="2 3">
    <name type="scientific">Anaeromicrobium sediminis</name>
    <dbReference type="NCBI Taxonomy" id="1478221"/>
    <lineage>
        <taxon>Bacteria</taxon>
        <taxon>Bacillati</taxon>
        <taxon>Bacillota</taxon>
        <taxon>Clostridia</taxon>
        <taxon>Peptostreptococcales</taxon>
        <taxon>Thermotaleaceae</taxon>
        <taxon>Anaeromicrobium</taxon>
    </lineage>
</organism>
<keyword evidence="1" id="KW-1133">Transmembrane helix</keyword>
<gene>
    <name evidence="2" type="ORF">CCE28_03915</name>
</gene>
<dbReference type="PANTHER" id="PTHR37305">
    <property type="entry name" value="INTEGRAL MEMBRANE PROTEIN-RELATED"/>
    <property type="match status" value="1"/>
</dbReference>
<feature type="transmembrane region" description="Helical" evidence="1">
    <location>
        <begin position="229"/>
        <end position="258"/>
    </location>
</feature>
<comment type="caution">
    <text evidence="2">The sequence shown here is derived from an EMBL/GenBank/DDBJ whole genome shotgun (WGS) entry which is preliminary data.</text>
</comment>
<evidence type="ECO:0000256" key="1">
    <source>
        <dbReference type="SAM" id="Phobius"/>
    </source>
</evidence>
<keyword evidence="3" id="KW-1185">Reference proteome</keyword>
<dbReference type="RefSeq" id="WP_095131177.1">
    <property type="nucleotide sequence ID" value="NZ_NIBG01000002.1"/>
</dbReference>
<dbReference type="Pfam" id="PF12679">
    <property type="entry name" value="ABC2_membrane_2"/>
    <property type="match status" value="1"/>
</dbReference>
<reference evidence="2 3" key="1">
    <citation type="submission" date="2017-06" db="EMBL/GenBank/DDBJ databases">
        <title>Draft genome sequence of anaerobic fermentative bacterium Anaeromicrobium sediminis DY2726D isolated from West Pacific Ocean sediments.</title>
        <authorList>
            <person name="Zeng X."/>
        </authorList>
    </citation>
    <scope>NUCLEOTIDE SEQUENCE [LARGE SCALE GENOMIC DNA]</scope>
    <source>
        <strain evidence="2 3">DY2726D</strain>
    </source>
</reference>
<feature type="transmembrane region" description="Helical" evidence="1">
    <location>
        <begin position="15"/>
        <end position="34"/>
    </location>
</feature>